<dbReference type="Pfam" id="PF13683">
    <property type="entry name" value="rve_3"/>
    <property type="match status" value="1"/>
</dbReference>
<dbReference type="KEGG" id="azc:AZC_4418"/>
<proteinExistence type="predicted"/>
<reference evidence="4" key="2">
    <citation type="submission" date="2007-04" db="EMBL/GenBank/DDBJ databases">
        <title>Complete genome sequence of the nitrogen-fixing bacterium Azorhizobium caulinodans ORS571.</title>
        <authorList>
            <person name="Lee K.B."/>
            <person name="Backer P.D."/>
            <person name="Aono T."/>
            <person name="Liu C.T."/>
            <person name="Suzuki S."/>
            <person name="Suzuki T."/>
            <person name="Kaneko T."/>
            <person name="Yamada M."/>
            <person name="Tabata S."/>
            <person name="Kupfer D.M."/>
            <person name="Najar F.Z."/>
            <person name="Wiley G.B."/>
            <person name="Roe B."/>
            <person name="Binnewies T."/>
            <person name="Ussery D."/>
            <person name="Vereecke D."/>
            <person name="Gevers D."/>
            <person name="Holsters M."/>
            <person name="Oyaizu H."/>
        </authorList>
    </citation>
    <scope>NUCLEOTIDE SEQUENCE [LARGE SCALE GENOMIC DNA]</scope>
    <source>
        <strain evidence="4">ATCC 43989 / DSM 5975 / JCM 20966 / LMG 6465 / NBRC 14845 / NCIMB 13405 / ORS 571</strain>
    </source>
</reference>
<dbReference type="Proteomes" id="UP000000270">
    <property type="component" value="Chromosome"/>
</dbReference>
<reference evidence="2 4" key="1">
    <citation type="journal article" date="2007" name="Appl. Environ. Microbiol.">
        <title>Rhizobial factors required for stem nodule maturation and maintenance in Sesbania rostrata-Azorhizobium caulinodans ORS571 symbiosis.</title>
        <authorList>
            <person name="Suzuki S."/>
            <person name="Aono T."/>
            <person name="Lee KB."/>
            <person name="Suzuki T."/>
            <person name="Liu CT."/>
            <person name="Miwa H."/>
            <person name="Wakao S."/>
            <person name="Iki T."/>
            <person name="Oyaizu H."/>
        </authorList>
    </citation>
    <scope>NUCLEOTIDE SEQUENCE [LARGE SCALE GENOMIC DNA]</scope>
    <source>
        <strain evidence="4">ATCC 43989 / DSM 5975 / JCM 20966 / LMG 6465 / NBRC 14845 / NCIMB 13405 / ORS 571</strain>
        <strain evidence="2">ORS 571</strain>
    </source>
</reference>
<dbReference type="Pfam" id="PF13011">
    <property type="entry name" value="LZ_Tnp_IS481"/>
    <property type="match status" value="1"/>
</dbReference>
<dbReference type="EMBL" id="AP009384">
    <property type="protein sequence ID" value="BAF86928.1"/>
    <property type="molecule type" value="Genomic_DNA"/>
</dbReference>
<accession>A8HUC5</accession>
<reference evidence="2 4" key="6">
    <citation type="journal article" date="2011" name="Appl. Environ. Microbiol.">
        <title>Involvement of the azorhizobial chromosome partition gene (parA) in the onset of bacteroid differentiation during Sesbania rostrata stem nodule development.</title>
        <authorList>
            <person name="Liu CT."/>
            <person name="Lee KB."/>
            <person name="Wang YS."/>
            <person name="Peng MH."/>
            <person name="Lee KT."/>
            <person name="Suzuki S."/>
            <person name="Suzuki T."/>
            <person name="Oyaizu H."/>
        </authorList>
    </citation>
    <scope>NUCLEOTIDE SEQUENCE [LARGE SCALE GENOMIC DNA]</scope>
    <source>
        <strain evidence="4">ATCC 43989 / DSM 5975 / JCM 20966 / LMG 6465 / NBRC 14845 / NCIMB 13405 / ORS 571</strain>
        <strain evidence="2">ORS 571</strain>
    </source>
</reference>
<dbReference type="InterPro" id="IPR001584">
    <property type="entry name" value="Integrase_cat-core"/>
</dbReference>
<dbReference type="PROSITE" id="PS50994">
    <property type="entry name" value="INTEGRASE"/>
    <property type="match status" value="1"/>
</dbReference>
<dbReference type="InterPro" id="IPR047656">
    <property type="entry name" value="IS481-like_transpos"/>
</dbReference>
<dbReference type="eggNOG" id="COG2801">
    <property type="taxonomic scope" value="Bacteria"/>
</dbReference>
<dbReference type="InterPro" id="IPR009057">
    <property type="entry name" value="Homeodomain-like_sf"/>
</dbReference>
<reference evidence="2 4" key="5">
    <citation type="journal article" date="2010" name="Appl. Environ. Microbiol.">
        <title>phrR-like gene praR of Azorhizobium caulinodans ORS571 is essential for symbiosis with Sesbania rostrata and is involved in expression of reb genes.</title>
        <authorList>
            <person name="Akiba N."/>
            <person name="Aono T."/>
            <person name="Toyazaki H."/>
            <person name="Sato S."/>
            <person name="Oyaizu H."/>
        </authorList>
    </citation>
    <scope>NUCLEOTIDE SEQUENCE [LARGE SCALE GENOMIC DNA]</scope>
    <source>
        <strain evidence="4">ATCC 43989 / DSM 5975 / JCM 20966 / LMG 6465 / NBRC 14845 / NCIMB 13405 / ORS 571</strain>
        <strain evidence="2">ORS 571</strain>
    </source>
</reference>
<dbReference type="SUPFAM" id="SSF46689">
    <property type="entry name" value="Homeodomain-like"/>
    <property type="match status" value="1"/>
</dbReference>
<reference evidence="2 4" key="3">
    <citation type="journal article" date="2008" name="BMC Genomics">
        <title>The genome of the versatile nitrogen fixer Azorhizobium caulinodans ORS571.</title>
        <authorList>
            <person name="Lee KB."/>
            <person name="Backer P.D."/>
            <person name="Aono T."/>
            <person name="Liu CT."/>
            <person name="Suzuki S."/>
            <person name="Suzuki T."/>
            <person name="Kaneko T."/>
            <person name="Yamada M."/>
            <person name="Tabata S."/>
            <person name="Kupfer D.M."/>
            <person name="Najar F.Z."/>
            <person name="Wiley G.B."/>
            <person name="Roe B."/>
            <person name="Binnewies T.T."/>
            <person name="Ussery D.W."/>
            <person name="D'Haeze W."/>
            <person name="Herder J.D."/>
            <person name="Gevers D."/>
            <person name="Vereecke D."/>
            <person name="Holsters M."/>
            <person name="Oyaizu H."/>
        </authorList>
    </citation>
    <scope>NUCLEOTIDE SEQUENCE [LARGE SCALE GENOMIC DNA]</scope>
    <source>
        <strain evidence="4">ATCC 43989 / DSM 5975 / JCM 20966 / LMG 6465 / NBRC 14845 / NCIMB 13405 / ORS 571</strain>
        <strain evidence="2">ORS 571</strain>
    </source>
</reference>
<dbReference type="RefSeq" id="WP_012169461.1">
    <property type="nucleotide sequence ID" value="NC_009937.1"/>
</dbReference>
<dbReference type="PANTHER" id="PTHR35004:SF7">
    <property type="entry name" value="INTEGRASE PROTEIN"/>
    <property type="match status" value="1"/>
</dbReference>
<dbReference type="GO" id="GO:0015074">
    <property type="term" value="P:DNA integration"/>
    <property type="evidence" value="ECO:0007669"/>
    <property type="project" value="InterPro"/>
</dbReference>
<dbReference type="InterPro" id="IPR036397">
    <property type="entry name" value="RNaseH_sf"/>
</dbReference>
<dbReference type="EMBL" id="AP009384">
    <property type="protein sequence ID" value="BAF90416.1"/>
    <property type="molecule type" value="Genomic_DNA"/>
</dbReference>
<organism evidence="2 4">
    <name type="scientific">Azorhizobium caulinodans (strain ATCC 43989 / DSM 5975 / JCM 20966 / LMG 6465 / NBRC 14845 / NCIMB 13405 / ORS 571)</name>
    <dbReference type="NCBI Taxonomy" id="438753"/>
    <lineage>
        <taxon>Bacteria</taxon>
        <taxon>Pseudomonadati</taxon>
        <taxon>Pseudomonadota</taxon>
        <taxon>Alphaproteobacteria</taxon>
        <taxon>Hyphomicrobiales</taxon>
        <taxon>Xanthobacteraceae</taxon>
        <taxon>Azorhizobium</taxon>
    </lineage>
</organism>
<evidence type="ECO:0000259" key="1">
    <source>
        <dbReference type="PROSITE" id="PS50994"/>
    </source>
</evidence>
<gene>
    <name evidence="2" type="ordered locus">AZC_0930</name>
    <name evidence="3" type="ordered locus">AZC_4418</name>
</gene>
<evidence type="ECO:0000313" key="4">
    <source>
        <dbReference type="Proteomes" id="UP000000270"/>
    </source>
</evidence>
<dbReference type="GO" id="GO:0003676">
    <property type="term" value="F:nucleic acid binding"/>
    <property type="evidence" value="ECO:0007669"/>
    <property type="project" value="InterPro"/>
</dbReference>
<dbReference type="InterPro" id="IPR024967">
    <property type="entry name" value="DNA-bd_IS481-type"/>
</dbReference>
<dbReference type="Gene3D" id="3.30.420.10">
    <property type="entry name" value="Ribonuclease H-like superfamily/Ribonuclease H"/>
    <property type="match status" value="1"/>
</dbReference>
<dbReference type="SUPFAM" id="SSF53098">
    <property type="entry name" value="Ribonuclease H-like"/>
    <property type="match status" value="1"/>
</dbReference>
<evidence type="ECO:0000313" key="2">
    <source>
        <dbReference type="EMBL" id="BAF86928.1"/>
    </source>
</evidence>
<reference evidence="2 4" key="4">
    <citation type="journal article" date="2009" name="Appl. Environ. Microbiol.">
        <title>Comparative genome-wide transcriptional profiling of Azorhizobium caulinodans ORS571 grown under free-living and symbiotic conditions.</title>
        <authorList>
            <person name="Tsukada S."/>
            <person name="Aono T."/>
            <person name="Akiba N."/>
            <person name="Lee KB."/>
            <person name="Liu CT."/>
            <person name="Toyazaki H."/>
            <person name="Oyaizu H."/>
        </authorList>
    </citation>
    <scope>NUCLEOTIDE SEQUENCE [LARGE SCALE GENOMIC DNA]</scope>
    <source>
        <strain evidence="4">ATCC 43989 / DSM 5975 / JCM 20966 / LMG 6465 / NBRC 14845 / NCIMB 13405 / ORS 571</strain>
        <strain evidence="2">ORS 571</strain>
    </source>
</reference>
<dbReference type="NCBIfam" id="NF033577">
    <property type="entry name" value="transpos_IS481"/>
    <property type="match status" value="1"/>
</dbReference>
<dbReference type="STRING" id="438753.AZC_0930"/>
<dbReference type="HOGENOM" id="CLU_027402_15_0_5"/>
<dbReference type="InterPro" id="IPR012337">
    <property type="entry name" value="RNaseH-like_sf"/>
</dbReference>
<protein>
    <submittedName>
        <fullName evidence="2">Transposase</fullName>
    </submittedName>
</protein>
<keyword evidence="4" id="KW-1185">Reference proteome</keyword>
<dbReference type="PANTHER" id="PTHR35004">
    <property type="entry name" value="TRANSPOSASE RV3428C-RELATED"/>
    <property type="match status" value="1"/>
</dbReference>
<dbReference type="AlphaFoldDB" id="A8HUC5"/>
<feature type="domain" description="Integrase catalytic" evidence="1">
    <location>
        <begin position="128"/>
        <end position="310"/>
    </location>
</feature>
<dbReference type="KEGG" id="azc:AZC_0930"/>
<sequence length="314" mass="34824">MNIHKHARMTFHGRVLLAQRITVEGWRTADAAGAAGISVRTAYKWLARFRAGGEAALHDASSAPGRKPRATSGETVAAIEALRRQRLSGPAIAHSLGLARSTVGAILRRIGLSRLAALDEKRPANRYQKAMPGELIHMDTKKLGRIDGIGHRITGDRTRQSNRRGTGWECLHVAIDDASRLAYTEVLPDEKKGTVCAFTARALGWFARHGVVTARLMTDNGSAYKSHDFRDLLRAAGVRHVRTRPYTPRTNGKAERFIQTSLREWAYAVPYTSSRQRTQAMPGWIDTYNLNRPHSAHNGLSPWTRLNNLLGNDI</sequence>
<evidence type="ECO:0000313" key="3">
    <source>
        <dbReference type="EMBL" id="BAF90416.1"/>
    </source>
</evidence>
<name>A8HUC5_AZOC5</name>